<comment type="caution">
    <text evidence="1">The sequence shown here is derived from an EMBL/GenBank/DDBJ whole genome shotgun (WGS) entry which is preliminary data.</text>
</comment>
<dbReference type="EMBL" id="VUNF01000011">
    <property type="protein sequence ID" value="MST77507.1"/>
    <property type="molecule type" value="Genomic_DNA"/>
</dbReference>
<evidence type="ECO:0000313" key="1">
    <source>
        <dbReference type="EMBL" id="MST77507.1"/>
    </source>
</evidence>
<organism evidence="1 2">
    <name type="scientific">Segatella copri</name>
    <dbReference type="NCBI Taxonomy" id="165179"/>
    <lineage>
        <taxon>Bacteria</taxon>
        <taxon>Pseudomonadati</taxon>
        <taxon>Bacteroidota</taxon>
        <taxon>Bacteroidia</taxon>
        <taxon>Bacteroidales</taxon>
        <taxon>Prevotellaceae</taxon>
        <taxon>Segatella</taxon>
    </lineage>
</organism>
<sequence>MMQSWAQGIVTTDYLTISDLTVVPGSSNRYYFTVSLVGSKIYTAFEMDIHFPPGLDVEFKNGRPNANFWKSKGTIFPYEEDEFEGTKNFMHSLVSSYNVVSKSDFRLSCYSDKNAELTATSGPLFYVYVTASPYLKPGEATLKVDGCHVITKQNAQQYNVADQTLTIKVANQSTVPLYISATNKYGSCVLPFDTELPSGVRAFSVLSRKDGFINLAEEKEMKAYTPYILYAENGYTGTLSGVVDESKYVETAQAGYLYGAVTEQVQTEGYVLQNKGDGTKFYWLNGYEYTIPEGKCWVDFPIDYQESKAFYSIRIDGETTGIEKVETDSANKSLGNIYDLNGNKVSTMLPGNIYIVNGKKVMKMK</sequence>
<gene>
    <name evidence="1" type="ORF">FYJ72_07410</name>
</gene>
<protein>
    <submittedName>
        <fullName evidence="1">Uncharacterized protein</fullName>
    </submittedName>
</protein>
<dbReference type="Proteomes" id="UP000450161">
    <property type="component" value="Unassembled WGS sequence"/>
</dbReference>
<name>A0A6I2TY69_9BACT</name>
<accession>A0A6I2TY69</accession>
<proteinExistence type="predicted"/>
<dbReference type="Gene3D" id="2.60.40.680">
    <property type="match status" value="1"/>
</dbReference>
<reference evidence="1 2" key="1">
    <citation type="submission" date="2019-08" db="EMBL/GenBank/DDBJ databases">
        <title>In-depth cultivation of the pig gut microbiome towards novel bacterial diversity and tailored functional studies.</title>
        <authorList>
            <person name="Wylensek D."/>
            <person name="Hitch T.C.A."/>
            <person name="Clavel T."/>
        </authorList>
    </citation>
    <scope>NUCLEOTIDE SEQUENCE [LARGE SCALE GENOMIC DNA]</scope>
    <source>
        <strain evidence="1 2">LKV-178-WT-2C</strain>
    </source>
</reference>
<dbReference type="AlphaFoldDB" id="A0A6I2TY69"/>
<dbReference type="RefSeq" id="WP_154480951.1">
    <property type="nucleotide sequence ID" value="NZ_VUNF01000011.1"/>
</dbReference>
<evidence type="ECO:0000313" key="2">
    <source>
        <dbReference type="Proteomes" id="UP000450161"/>
    </source>
</evidence>